<name>A0A0N7FYX5_9VIRU</name>
<sequence>MQLLGLGNLLTKIIEFLIYVTEDIFLTFIKYLLEGFTHFIMDTLKYMSDFVLHIARLYKR</sequence>
<organism evidence="1 2">
    <name type="scientific">Acidianus bottle-shaped virus 3 strain ABV3</name>
    <dbReference type="NCBI Taxonomy" id="1732174"/>
    <lineage>
        <taxon>Viruses</taxon>
        <taxon>Viruses incertae sedis</taxon>
        <taxon>Ampullaviridae</taxon>
        <taxon>Bottigliavirus</taxon>
        <taxon>Bottigliavirus krisuvikense</taxon>
        <taxon>Bottigliavirus ABV3</taxon>
    </lineage>
</organism>
<protein>
    <submittedName>
        <fullName evidence="1">Uncharacterized protein</fullName>
    </submittedName>
</protein>
<accession>A0A0N7FYX5</accession>
<dbReference type="Proteomes" id="UP000202152">
    <property type="component" value="Segment"/>
</dbReference>
<proteinExistence type="predicted"/>
<keyword evidence="2" id="KW-1185">Reference proteome</keyword>
<dbReference type="KEGG" id="vg:26625114"/>
<reference evidence="1 2" key="1">
    <citation type="journal article" date="2015" name="Environ. Microbiol.">
        <title>Novel viral genomes identified from six metagenomes reveal wide distribution of archaeal viruses and high viral diversity in terrestrial hot springs.</title>
        <authorList>
            <person name="Gudbergsdottir S.R."/>
            <person name="Menzel P."/>
            <person name="Krogh A."/>
            <person name="Young M."/>
            <person name="Peng X."/>
        </authorList>
    </citation>
    <scope>NUCLEOTIDE SEQUENCE [LARGE SCALE GENOMIC DNA]</scope>
    <source>
        <strain evidence="1 2">ABV3</strain>
    </source>
</reference>
<evidence type="ECO:0000313" key="1">
    <source>
        <dbReference type="EMBL" id="ALG96836.1"/>
    </source>
</evidence>
<evidence type="ECO:0000313" key="2">
    <source>
        <dbReference type="Proteomes" id="UP000202152"/>
    </source>
</evidence>
<dbReference type="OrthoDB" id="29118at10239"/>
<dbReference type="EMBL" id="KP282674">
    <property type="protein sequence ID" value="ALG96836.1"/>
    <property type="molecule type" value="Genomic_DNA"/>
</dbReference>
<dbReference type="RefSeq" id="YP_009197913.1">
    <property type="nucleotide sequence ID" value="NC_028787.1"/>
</dbReference>
<dbReference type="GeneID" id="26625114"/>